<reference evidence="7" key="2">
    <citation type="submission" date="2021-09" db="EMBL/GenBank/DDBJ databases">
        <authorList>
            <person name="Jia N."/>
            <person name="Wang J."/>
            <person name="Shi W."/>
            <person name="Du L."/>
            <person name="Sun Y."/>
            <person name="Zhan W."/>
            <person name="Jiang J."/>
            <person name="Wang Q."/>
            <person name="Zhang B."/>
            <person name="Ji P."/>
            <person name="Sakyi L.B."/>
            <person name="Cui X."/>
            <person name="Yuan T."/>
            <person name="Jiang B."/>
            <person name="Yang W."/>
            <person name="Lam T.T.-Y."/>
            <person name="Chang Q."/>
            <person name="Ding S."/>
            <person name="Wang X."/>
            <person name="Zhu J."/>
            <person name="Ruan X."/>
            <person name="Zhao L."/>
            <person name="Wei J."/>
            <person name="Que T."/>
            <person name="Du C."/>
            <person name="Cheng J."/>
            <person name="Dai P."/>
            <person name="Han X."/>
            <person name="Huang E."/>
            <person name="Gao Y."/>
            <person name="Liu J."/>
            <person name="Shao H."/>
            <person name="Ye R."/>
            <person name="Li L."/>
            <person name="Wei W."/>
            <person name="Wang X."/>
            <person name="Wang C."/>
            <person name="Huo Q."/>
            <person name="Li W."/>
            <person name="Guo W."/>
            <person name="Chen H."/>
            <person name="Chen S."/>
            <person name="Zhou L."/>
            <person name="Zhou L."/>
            <person name="Ni X."/>
            <person name="Tian J."/>
            <person name="Zhou Y."/>
            <person name="Sheng Y."/>
            <person name="Liu T."/>
            <person name="Pan Y."/>
            <person name="Xia L."/>
            <person name="Li J."/>
            <person name="Zhao F."/>
            <person name="Cao W."/>
        </authorList>
    </citation>
    <scope>NUCLEOTIDE SEQUENCE</scope>
    <source>
        <strain evidence="7">Rsan-2018</strain>
        <tissue evidence="7">Larvae</tissue>
    </source>
</reference>
<keyword evidence="8" id="KW-1185">Reference proteome</keyword>
<dbReference type="GO" id="GO:0061630">
    <property type="term" value="F:ubiquitin protein ligase activity"/>
    <property type="evidence" value="ECO:0007669"/>
    <property type="project" value="UniProtKB-EC"/>
</dbReference>
<comment type="caution">
    <text evidence="7">The sequence shown here is derived from an EMBL/GenBank/DDBJ whole genome shotgun (WGS) entry which is preliminary data.</text>
</comment>
<feature type="domain" description="RAWUL" evidence="6">
    <location>
        <begin position="80"/>
        <end position="158"/>
    </location>
</feature>
<sequence>MEWVTVRVTTSGSACESARKYEQCEFAPQAATCSNDTESAGGETEETDAEDGDAALNSEIELVFKPQPQMMLEDSSAQVRYIKTTANATVDHLSKYLAMRLALDKFEQDASAPRSVAPFTIYIAVTPGQFTPLPGNMTLDQVNEKYWKVNKPLEMYYAHRKA</sequence>
<dbReference type="GO" id="GO:0000151">
    <property type="term" value="C:ubiquitin ligase complex"/>
    <property type="evidence" value="ECO:0007669"/>
    <property type="project" value="InterPro"/>
</dbReference>
<reference evidence="7" key="1">
    <citation type="journal article" date="2020" name="Cell">
        <title>Large-Scale Comparative Analyses of Tick Genomes Elucidate Their Genetic Diversity and Vector Capacities.</title>
        <authorList>
            <consortium name="Tick Genome and Microbiome Consortium (TIGMIC)"/>
            <person name="Jia N."/>
            <person name="Wang J."/>
            <person name="Shi W."/>
            <person name="Du L."/>
            <person name="Sun Y."/>
            <person name="Zhan W."/>
            <person name="Jiang J.F."/>
            <person name="Wang Q."/>
            <person name="Zhang B."/>
            <person name="Ji P."/>
            <person name="Bell-Sakyi L."/>
            <person name="Cui X.M."/>
            <person name="Yuan T.T."/>
            <person name="Jiang B.G."/>
            <person name="Yang W.F."/>
            <person name="Lam T.T."/>
            <person name="Chang Q.C."/>
            <person name="Ding S.J."/>
            <person name="Wang X.J."/>
            <person name="Zhu J.G."/>
            <person name="Ruan X.D."/>
            <person name="Zhao L."/>
            <person name="Wei J.T."/>
            <person name="Ye R.Z."/>
            <person name="Que T.C."/>
            <person name="Du C.H."/>
            <person name="Zhou Y.H."/>
            <person name="Cheng J.X."/>
            <person name="Dai P.F."/>
            <person name="Guo W.B."/>
            <person name="Han X.H."/>
            <person name="Huang E.J."/>
            <person name="Li L.F."/>
            <person name="Wei W."/>
            <person name="Gao Y.C."/>
            <person name="Liu J.Z."/>
            <person name="Shao H.Z."/>
            <person name="Wang X."/>
            <person name="Wang C.C."/>
            <person name="Yang T.C."/>
            <person name="Huo Q.B."/>
            <person name="Li W."/>
            <person name="Chen H.Y."/>
            <person name="Chen S.E."/>
            <person name="Zhou L.G."/>
            <person name="Ni X.B."/>
            <person name="Tian J.H."/>
            <person name="Sheng Y."/>
            <person name="Liu T."/>
            <person name="Pan Y.S."/>
            <person name="Xia L.Y."/>
            <person name="Li J."/>
            <person name="Zhao F."/>
            <person name="Cao W.C."/>
        </authorList>
    </citation>
    <scope>NUCLEOTIDE SEQUENCE</scope>
    <source>
        <strain evidence="7">Rsan-2018</strain>
    </source>
</reference>
<accession>A0A9D4PHZ4</accession>
<gene>
    <name evidence="7" type="ORF">HPB52_005975</name>
</gene>
<dbReference type="InterPro" id="IPR032443">
    <property type="entry name" value="RAWUL"/>
</dbReference>
<dbReference type="AlphaFoldDB" id="A0A9D4PHZ4"/>
<dbReference type="Gene3D" id="3.10.20.90">
    <property type="entry name" value="Phosphatidylinositol 3-kinase Catalytic Subunit, Chain A, domain 1"/>
    <property type="match status" value="1"/>
</dbReference>
<evidence type="ECO:0000256" key="5">
    <source>
        <dbReference type="SAM" id="MobiDB-lite"/>
    </source>
</evidence>
<dbReference type="Proteomes" id="UP000821837">
    <property type="component" value="Unassembled WGS sequence"/>
</dbReference>
<dbReference type="Pfam" id="PF16207">
    <property type="entry name" value="RAWUL"/>
    <property type="match status" value="1"/>
</dbReference>
<keyword evidence="4" id="KW-0833">Ubl conjugation pathway</keyword>
<evidence type="ECO:0000313" key="8">
    <source>
        <dbReference type="Proteomes" id="UP000821837"/>
    </source>
</evidence>
<evidence type="ECO:0000256" key="4">
    <source>
        <dbReference type="ARBA" id="ARBA00022786"/>
    </source>
</evidence>
<dbReference type="CDD" id="cd17086">
    <property type="entry name" value="RAWUL_RING1_like"/>
    <property type="match status" value="1"/>
</dbReference>
<evidence type="ECO:0000259" key="6">
    <source>
        <dbReference type="Pfam" id="PF16207"/>
    </source>
</evidence>
<dbReference type="GO" id="GO:0031519">
    <property type="term" value="C:PcG protein complex"/>
    <property type="evidence" value="ECO:0007669"/>
    <property type="project" value="TreeGrafter"/>
</dbReference>
<evidence type="ECO:0000256" key="1">
    <source>
        <dbReference type="ARBA" id="ARBA00000900"/>
    </source>
</evidence>
<dbReference type="FunFam" id="3.10.20.90:FF:000219">
    <property type="entry name" value="E3 ubiquitin-protein ligase RING1"/>
    <property type="match status" value="1"/>
</dbReference>
<name>A0A9D4PHZ4_RHISA</name>
<keyword evidence="3" id="KW-0808">Transferase</keyword>
<dbReference type="EC" id="2.3.2.27" evidence="2"/>
<feature type="region of interest" description="Disordered" evidence="5">
    <location>
        <begin position="32"/>
        <end position="51"/>
    </location>
</feature>
<dbReference type="PANTHER" id="PTHR46076:SF3">
    <property type="entry name" value="E3 UBIQUITIN-PROTEIN LIGASE RING1"/>
    <property type="match status" value="1"/>
</dbReference>
<dbReference type="PANTHER" id="PTHR46076">
    <property type="entry name" value="E3 UBIQUITIN-PROTEIN LIGASE RING1 / RING 2 FAMILY MEMBER"/>
    <property type="match status" value="1"/>
</dbReference>
<dbReference type="VEuPathDB" id="VectorBase:RSAN_057944"/>
<evidence type="ECO:0000256" key="2">
    <source>
        <dbReference type="ARBA" id="ARBA00012483"/>
    </source>
</evidence>
<protein>
    <recommendedName>
        <fullName evidence="2">RING-type E3 ubiquitin transferase</fullName>
        <ecNumber evidence="2">2.3.2.27</ecNumber>
    </recommendedName>
</protein>
<dbReference type="InterPro" id="IPR043540">
    <property type="entry name" value="RING1/RING2"/>
</dbReference>
<dbReference type="EMBL" id="JABSTV010001253">
    <property type="protein sequence ID" value="KAH7943174.1"/>
    <property type="molecule type" value="Genomic_DNA"/>
</dbReference>
<comment type="catalytic activity">
    <reaction evidence="1">
        <text>S-ubiquitinyl-[E2 ubiquitin-conjugating enzyme]-L-cysteine + [acceptor protein]-L-lysine = [E2 ubiquitin-conjugating enzyme]-L-cysteine + N(6)-ubiquitinyl-[acceptor protein]-L-lysine.</text>
        <dbReference type="EC" id="2.3.2.27"/>
    </reaction>
</comment>
<dbReference type="GO" id="GO:0003682">
    <property type="term" value="F:chromatin binding"/>
    <property type="evidence" value="ECO:0007669"/>
    <property type="project" value="TreeGrafter"/>
</dbReference>
<proteinExistence type="predicted"/>
<evidence type="ECO:0000256" key="3">
    <source>
        <dbReference type="ARBA" id="ARBA00022679"/>
    </source>
</evidence>
<evidence type="ECO:0000313" key="7">
    <source>
        <dbReference type="EMBL" id="KAH7943174.1"/>
    </source>
</evidence>
<organism evidence="7 8">
    <name type="scientific">Rhipicephalus sanguineus</name>
    <name type="common">Brown dog tick</name>
    <name type="synonym">Ixodes sanguineus</name>
    <dbReference type="NCBI Taxonomy" id="34632"/>
    <lineage>
        <taxon>Eukaryota</taxon>
        <taxon>Metazoa</taxon>
        <taxon>Ecdysozoa</taxon>
        <taxon>Arthropoda</taxon>
        <taxon>Chelicerata</taxon>
        <taxon>Arachnida</taxon>
        <taxon>Acari</taxon>
        <taxon>Parasitiformes</taxon>
        <taxon>Ixodida</taxon>
        <taxon>Ixodoidea</taxon>
        <taxon>Ixodidae</taxon>
        <taxon>Rhipicephalinae</taxon>
        <taxon>Rhipicephalus</taxon>
        <taxon>Rhipicephalus</taxon>
    </lineage>
</organism>